<dbReference type="AlphaFoldDB" id="A0A1M7U193"/>
<accession>A0A1M7U193</accession>
<dbReference type="SUPFAM" id="SSF53850">
    <property type="entry name" value="Periplasmic binding protein-like II"/>
    <property type="match status" value="1"/>
</dbReference>
<organism evidence="7 8">
    <name type="scientific">Bradyrhizobium erythrophlei</name>
    <dbReference type="NCBI Taxonomy" id="1437360"/>
    <lineage>
        <taxon>Bacteria</taxon>
        <taxon>Pseudomonadati</taxon>
        <taxon>Pseudomonadota</taxon>
        <taxon>Alphaproteobacteria</taxon>
        <taxon>Hyphomicrobiales</taxon>
        <taxon>Nitrobacteraceae</taxon>
        <taxon>Bradyrhizobium</taxon>
    </lineage>
</organism>
<sequence>MADWEDLHHFVTLAREGTLSAAARTLGVDHATVARRVAALEQSTGLKLVDRRSRATTLTDEGKRIAAVATPMEEAAFAVARTAQAAKPGVDGEVTISAPPNFASSVIAPQLTRLRSQHPGIHIKLIGEKRRVSLSRREADVALRLMRPVEAKLFVRKVGSFGFSLYGTAGYLEKTPPHALAFIGYDASLSESPQEVWLRTIVGEREVVLRTNDLEIQAQAARSGLGVAALPHYLGDGDPRLQRYAVTGKPVSRDVWLAVHRDLRQHPAVRAVMEFLVSCLKPQ</sequence>
<proteinExistence type="inferred from homology"/>
<dbReference type="GO" id="GO:0006351">
    <property type="term" value="P:DNA-templated transcription"/>
    <property type="evidence" value="ECO:0007669"/>
    <property type="project" value="TreeGrafter"/>
</dbReference>
<dbReference type="PROSITE" id="PS50931">
    <property type="entry name" value="HTH_LYSR"/>
    <property type="match status" value="1"/>
</dbReference>
<evidence type="ECO:0000256" key="5">
    <source>
        <dbReference type="ARBA" id="ARBA00023163"/>
    </source>
</evidence>
<keyword evidence="8" id="KW-1185">Reference proteome</keyword>
<comment type="similarity">
    <text evidence="2">Belongs to the LysR transcriptional regulatory family.</text>
</comment>
<dbReference type="GO" id="GO:0003700">
    <property type="term" value="F:DNA-binding transcription factor activity"/>
    <property type="evidence" value="ECO:0007669"/>
    <property type="project" value="InterPro"/>
</dbReference>
<dbReference type="RefSeq" id="WP_072819067.1">
    <property type="nucleotide sequence ID" value="NZ_LT670849.1"/>
</dbReference>
<dbReference type="EMBL" id="LT670849">
    <property type="protein sequence ID" value="SHN76637.1"/>
    <property type="molecule type" value="Genomic_DNA"/>
</dbReference>
<evidence type="ECO:0000256" key="4">
    <source>
        <dbReference type="ARBA" id="ARBA00023125"/>
    </source>
</evidence>
<dbReference type="Proteomes" id="UP000184096">
    <property type="component" value="Chromosome I"/>
</dbReference>
<name>A0A1M7U193_9BRAD</name>
<evidence type="ECO:0000256" key="1">
    <source>
        <dbReference type="ARBA" id="ARBA00003502"/>
    </source>
</evidence>
<dbReference type="Pfam" id="PF00126">
    <property type="entry name" value="HTH_1"/>
    <property type="match status" value="1"/>
</dbReference>
<dbReference type="InterPro" id="IPR036388">
    <property type="entry name" value="WH-like_DNA-bd_sf"/>
</dbReference>
<keyword evidence="3" id="KW-0805">Transcription regulation</keyword>
<gene>
    <name evidence="7" type="ORF">SAMN05444170_3250</name>
</gene>
<dbReference type="SUPFAM" id="SSF46785">
    <property type="entry name" value="Winged helix' DNA-binding domain"/>
    <property type="match status" value="1"/>
</dbReference>
<evidence type="ECO:0000256" key="2">
    <source>
        <dbReference type="ARBA" id="ARBA00009437"/>
    </source>
</evidence>
<dbReference type="PANTHER" id="PTHR30537">
    <property type="entry name" value="HTH-TYPE TRANSCRIPTIONAL REGULATOR"/>
    <property type="match status" value="1"/>
</dbReference>
<dbReference type="InterPro" id="IPR058163">
    <property type="entry name" value="LysR-type_TF_proteobact-type"/>
</dbReference>
<evidence type="ECO:0000313" key="8">
    <source>
        <dbReference type="Proteomes" id="UP000184096"/>
    </source>
</evidence>
<feature type="domain" description="HTH lysR-type" evidence="6">
    <location>
        <begin position="1"/>
        <end position="59"/>
    </location>
</feature>
<reference evidence="8" key="1">
    <citation type="submission" date="2016-11" db="EMBL/GenBank/DDBJ databases">
        <authorList>
            <person name="Varghese N."/>
            <person name="Submissions S."/>
        </authorList>
    </citation>
    <scope>NUCLEOTIDE SEQUENCE [LARGE SCALE GENOMIC DNA]</scope>
    <source>
        <strain evidence="8">GAS401</strain>
    </source>
</reference>
<keyword evidence="4" id="KW-0238">DNA-binding</keyword>
<protein>
    <submittedName>
        <fullName evidence="7">Transcriptional regulator, LysR family</fullName>
    </submittedName>
</protein>
<dbReference type="InterPro" id="IPR000847">
    <property type="entry name" value="LysR_HTH_N"/>
</dbReference>
<dbReference type="InterPro" id="IPR005119">
    <property type="entry name" value="LysR_subst-bd"/>
</dbReference>
<dbReference type="Gene3D" id="3.40.190.290">
    <property type="match status" value="1"/>
</dbReference>
<keyword evidence="5" id="KW-0804">Transcription</keyword>
<evidence type="ECO:0000256" key="3">
    <source>
        <dbReference type="ARBA" id="ARBA00023015"/>
    </source>
</evidence>
<comment type="function">
    <text evidence="1">NodD regulates the expression of the nodABCFE genes which encode other nodulation proteins. NodD is also a negative regulator of its own expression. Binds flavonoids as inducers.</text>
</comment>
<dbReference type="InterPro" id="IPR036390">
    <property type="entry name" value="WH_DNA-bd_sf"/>
</dbReference>
<dbReference type="Pfam" id="PF03466">
    <property type="entry name" value="LysR_substrate"/>
    <property type="match status" value="1"/>
</dbReference>
<dbReference type="OrthoDB" id="9787460at2"/>
<evidence type="ECO:0000259" key="6">
    <source>
        <dbReference type="PROSITE" id="PS50931"/>
    </source>
</evidence>
<dbReference type="GO" id="GO:0043565">
    <property type="term" value="F:sequence-specific DNA binding"/>
    <property type="evidence" value="ECO:0007669"/>
    <property type="project" value="TreeGrafter"/>
</dbReference>
<evidence type="ECO:0000313" key="7">
    <source>
        <dbReference type="EMBL" id="SHN76637.1"/>
    </source>
</evidence>
<dbReference type="Gene3D" id="1.10.10.10">
    <property type="entry name" value="Winged helix-like DNA-binding domain superfamily/Winged helix DNA-binding domain"/>
    <property type="match status" value="1"/>
</dbReference>
<dbReference type="PANTHER" id="PTHR30537:SF3">
    <property type="entry name" value="TRANSCRIPTIONAL REGULATORY PROTEIN"/>
    <property type="match status" value="1"/>
</dbReference>